<protein>
    <submittedName>
        <fullName evidence="1">24357_t:CDS:1</fullName>
    </submittedName>
</protein>
<dbReference type="Proteomes" id="UP000789901">
    <property type="component" value="Unassembled WGS sequence"/>
</dbReference>
<proteinExistence type="predicted"/>
<gene>
    <name evidence="1" type="ORF">GMARGA_LOCUS45513</name>
</gene>
<organism evidence="1 2">
    <name type="scientific">Gigaspora margarita</name>
    <dbReference type="NCBI Taxonomy" id="4874"/>
    <lineage>
        <taxon>Eukaryota</taxon>
        <taxon>Fungi</taxon>
        <taxon>Fungi incertae sedis</taxon>
        <taxon>Mucoromycota</taxon>
        <taxon>Glomeromycotina</taxon>
        <taxon>Glomeromycetes</taxon>
        <taxon>Diversisporales</taxon>
        <taxon>Gigasporaceae</taxon>
        <taxon>Gigaspora</taxon>
    </lineage>
</organism>
<reference evidence="1 2" key="1">
    <citation type="submission" date="2021-06" db="EMBL/GenBank/DDBJ databases">
        <authorList>
            <person name="Kallberg Y."/>
            <person name="Tangrot J."/>
            <person name="Rosling A."/>
        </authorList>
    </citation>
    <scope>NUCLEOTIDE SEQUENCE [LARGE SCALE GENOMIC DNA]</scope>
    <source>
        <strain evidence="1 2">120-4 pot B 10/14</strain>
    </source>
</reference>
<evidence type="ECO:0000313" key="1">
    <source>
        <dbReference type="EMBL" id="CAG8856692.1"/>
    </source>
</evidence>
<name>A0ABN7XNT6_GIGMA</name>
<evidence type="ECO:0000313" key="2">
    <source>
        <dbReference type="Proteomes" id="UP000789901"/>
    </source>
</evidence>
<feature type="non-terminal residue" evidence="1">
    <location>
        <position position="65"/>
    </location>
</feature>
<comment type="caution">
    <text evidence="1">The sequence shown here is derived from an EMBL/GenBank/DDBJ whole genome shotgun (WGS) entry which is preliminary data.</text>
</comment>
<feature type="non-terminal residue" evidence="1">
    <location>
        <position position="1"/>
    </location>
</feature>
<accession>A0ABN7XNT6</accession>
<dbReference type="EMBL" id="CAJVQB010162748">
    <property type="protein sequence ID" value="CAG8856692.1"/>
    <property type="molecule type" value="Genomic_DNA"/>
</dbReference>
<sequence>APIQNAQQTNALDSLGLLGLGVLEFHPNQYVTYNKNRFKVSLNPFKDSNHSNILDIEVTFHNVGV</sequence>
<keyword evidence="2" id="KW-1185">Reference proteome</keyword>